<dbReference type="EMBL" id="MK116552">
    <property type="protein sequence ID" value="QGW58151.1"/>
    <property type="molecule type" value="Genomic_RNA"/>
</dbReference>
<keyword evidence="9 13" id="KW-0472">Membrane</keyword>
<evidence type="ECO:0000256" key="1">
    <source>
        <dbReference type="ARBA" id="ARBA00004625"/>
    </source>
</evidence>
<organismHost>
    <name type="scientific">Solanum tuberosum</name>
    <name type="common">Potato</name>
    <dbReference type="NCBI Taxonomy" id="4113"/>
</organismHost>
<dbReference type="GO" id="GO:0044167">
    <property type="term" value="C:host cell endoplasmic reticulum membrane"/>
    <property type="evidence" value="ECO:0007669"/>
    <property type="project" value="UniProtKB-SubCell"/>
</dbReference>
<feature type="transmembrane region" description="Helical" evidence="13">
    <location>
        <begin position="6"/>
        <end position="27"/>
    </location>
</feature>
<sequence length="71" mass="7662">MEAGAYLNAIIFVLVATIIAVISVNLARIEPCTIRITGESITVHACQLDSEIIKALGNLKPLSAERLSFHQ</sequence>
<organismHost>
    <name type="scientific">Brassica campestris</name>
    <name type="common">Field mustard</name>
    <dbReference type="NCBI Taxonomy" id="3711"/>
</organismHost>
<evidence type="ECO:0000313" key="17">
    <source>
        <dbReference type="EMBL" id="QTU68003.1"/>
    </source>
</evidence>
<dbReference type="InterPro" id="IPR003411">
    <property type="entry name" value="TGBp3"/>
</dbReference>
<evidence type="ECO:0000256" key="11">
    <source>
        <dbReference type="ARBA" id="ARBA00025270"/>
    </source>
</evidence>
<evidence type="ECO:0000313" key="15">
    <source>
        <dbReference type="EMBL" id="QTU67973.1"/>
    </source>
</evidence>
<evidence type="ECO:0000256" key="2">
    <source>
        <dbReference type="ARBA" id="ARBA00010355"/>
    </source>
</evidence>
<evidence type="ECO:0000256" key="8">
    <source>
        <dbReference type="ARBA" id="ARBA00023031"/>
    </source>
</evidence>
<protein>
    <recommendedName>
        <fullName evidence="3">Movement protein TGBp3</fullName>
    </recommendedName>
    <alternativeName>
        <fullName evidence="12">Triple gene block 3 protein</fullName>
    </alternativeName>
</protein>
<reference evidence="14" key="1">
    <citation type="submission" date="2018-10" db="EMBL/GenBank/DDBJ databases">
        <title>Detection of RNA viruses in Solanum phureja tuber-seeds in Colombia.</title>
        <authorList>
            <person name="Sierra A."/>
            <person name="Gallo Y."/>
            <person name="Estrada M."/>
            <person name="Gutierrez P."/>
            <person name="Marin M."/>
        </authorList>
    </citation>
    <scope>NUCLEOTIDE SEQUENCE</scope>
    <source>
        <strain evidence="14">May8E</strain>
    </source>
</reference>
<reference evidence="15" key="2">
    <citation type="submission" date="2020-07" db="EMBL/GenBank/DDBJ databases">
        <authorList>
            <person name="Fuentes S.S."/>
        </authorList>
    </citation>
    <scope>NUCLEOTIDE SEQUENCE</scope>
    <source>
        <strain evidence="15">Cca100B</strain>
        <strain evidence="16">Cca110C</strain>
        <strain evidence="17">Cca111</strain>
    </source>
</reference>
<keyword evidence="6" id="KW-1043">Host membrane</keyword>
<evidence type="ECO:0000256" key="12">
    <source>
        <dbReference type="ARBA" id="ARBA00033148"/>
    </source>
</evidence>
<evidence type="ECO:0000313" key="14">
    <source>
        <dbReference type="EMBL" id="QGW58151.1"/>
    </source>
</evidence>
<dbReference type="Pfam" id="PF02495">
    <property type="entry name" value="TGBp3"/>
    <property type="match status" value="1"/>
</dbReference>
<evidence type="ECO:0000256" key="6">
    <source>
        <dbReference type="ARBA" id="ARBA00022870"/>
    </source>
</evidence>
<keyword evidence="4" id="KW-0813">Transport</keyword>
<evidence type="ECO:0000313" key="16">
    <source>
        <dbReference type="EMBL" id="QTU67998.1"/>
    </source>
</evidence>
<keyword evidence="7 13" id="KW-1133">Transmembrane helix</keyword>
<evidence type="ECO:0000256" key="9">
    <source>
        <dbReference type="ARBA" id="ARBA00023136"/>
    </source>
</evidence>
<evidence type="ECO:0000256" key="5">
    <source>
        <dbReference type="ARBA" id="ARBA00022692"/>
    </source>
</evidence>
<comment type="similarity">
    <text evidence="2">Belongs to the Tymovirales TGBp3 protein family.</text>
</comment>
<keyword evidence="8" id="KW-0916">Viral movement protein</keyword>
<dbReference type="EMBL" id="MT752667">
    <property type="protein sequence ID" value="QTU68003.1"/>
    <property type="molecule type" value="Genomic_RNA"/>
</dbReference>
<comment type="subcellular location">
    <subcellularLocation>
        <location evidence="1">Host endoplasmic reticulum membrane</location>
    </subcellularLocation>
</comment>
<evidence type="ECO:0000256" key="13">
    <source>
        <dbReference type="SAM" id="Phobius"/>
    </source>
</evidence>
<evidence type="ECO:0000256" key="4">
    <source>
        <dbReference type="ARBA" id="ARBA00022448"/>
    </source>
</evidence>
<comment type="function">
    <text evidence="11">Plays a role in viral cell-to-cell propagation, by facilitating genome transport to neighboring plant cells through plasmosdesmata. May induce the formation of granular vesicles derived from the Endoplasmic reticulum, which align on actin filaments.</text>
</comment>
<organism evidence="14">
    <name type="scientific">Potato virus X</name>
    <name type="common">PVX</name>
    <dbReference type="NCBI Taxonomy" id="12183"/>
    <lineage>
        <taxon>Viruses</taxon>
        <taxon>Riboviria</taxon>
        <taxon>Orthornavirae</taxon>
        <taxon>Kitrinoviricota</taxon>
        <taxon>Alsuviricetes</taxon>
        <taxon>Tymovirales</taxon>
        <taxon>Alphaflexiviridae</taxon>
        <taxon>Potexvirus</taxon>
        <taxon>Potexvirus ecspotati</taxon>
    </lineage>
</organism>
<dbReference type="EMBL" id="MT752666">
    <property type="protein sequence ID" value="QTU67998.1"/>
    <property type="molecule type" value="Genomic_RNA"/>
</dbReference>
<accession>A0A6B9D0M2</accession>
<evidence type="ECO:0000256" key="10">
    <source>
        <dbReference type="ARBA" id="ARBA00023184"/>
    </source>
</evidence>
<evidence type="ECO:0000256" key="3">
    <source>
        <dbReference type="ARBA" id="ARBA00013812"/>
    </source>
</evidence>
<evidence type="ECO:0000256" key="7">
    <source>
        <dbReference type="ARBA" id="ARBA00022989"/>
    </source>
</evidence>
<keyword evidence="10" id="KW-1038">Host endoplasmic reticulum</keyword>
<dbReference type="GO" id="GO:0046740">
    <property type="term" value="P:transport of virus in host, cell to cell"/>
    <property type="evidence" value="ECO:0007669"/>
    <property type="project" value="UniProtKB-KW"/>
</dbReference>
<reference evidence="15" key="3">
    <citation type="journal article" name="Viruses">
        <title>The Phylogeography of Potato Virus X Shows the Fingerprints of Its Human Vector.</title>
        <authorList>
            <person name="Fuentes S."/>
            <person name="Gibbs A.J."/>
            <person name="Hajizadeh M."/>
            <person name="Perez A."/>
            <person name="Adams I.P."/>
            <person name="Fribourg C.E."/>
            <person name="Kreuze J."/>
            <person name="Fox A."/>
            <person name="Boonham N."/>
            <person name="Jones R.A.C."/>
        </authorList>
    </citation>
    <scope>NUCLEOTIDE SEQUENCE</scope>
    <source>
        <strain evidence="15">Cca100B</strain>
        <strain evidence="16">Cca110C</strain>
        <strain evidence="17">Cca111</strain>
    </source>
</reference>
<keyword evidence="5 13" id="KW-0812">Transmembrane</keyword>
<dbReference type="EMBL" id="MT752661">
    <property type="protein sequence ID" value="QTU67973.1"/>
    <property type="molecule type" value="Genomic_RNA"/>
</dbReference>
<name>A0A6B9D0M2_PVX</name>
<proteinExistence type="inferred from homology"/>